<keyword evidence="8" id="KW-1185">Reference proteome</keyword>
<feature type="transmembrane region" description="Helical" evidence="6">
    <location>
        <begin position="362"/>
        <end position="380"/>
    </location>
</feature>
<evidence type="ECO:0000256" key="2">
    <source>
        <dbReference type="ARBA" id="ARBA00022692"/>
    </source>
</evidence>
<dbReference type="Gene3D" id="1.20.1250.20">
    <property type="entry name" value="MFS general substrate transporter like domains"/>
    <property type="match status" value="2"/>
</dbReference>
<dbReference type="GO" id="GO:0000329">
    <property type="term" value="C:fungal-type vacuole membrane"/>
    <property type="evidence" value="ECO:0007669"/>
    <property type="project" value="TreeGrafter"/>
</dbReference>
<feature type="transmembrane region" description="Helical" evidence="6">
    <location>
        <begin position="196"/>
        <end position="216"/>
    </location>
</feature>
<feature type="transmembrane region" description="Helical" evidence="6">
    <location>
        <begin position="169"/>
        <end position="190"/>
    </location>
</feature>
<keyword evidence="2 6" id="KW-0812">Transmembrane</keyword>
<feature type="transmembrane region" description="Helical" evidence="6">
    <location>
        <begin position="124"/>
        <end position="148"/>
    </location>
</feature>
<dbReference type="EMBL" id="ML170208">
    <property type="protein sequence ID" value="TDL18446.1"/>
    <property type="molecule type" value="Genomic_DNA"/>
</dbReference>
<feature type="compositionally biased region" description="Basic residues" evidence="5">
    <location>
        <begin position="326"/>
        <end position="335"/>
    </location>
</feature>
<feature type="region of interest" description="Disordered" evidence="5">
    <location>
        <begin position="273"/>
        <end position="335"/>
    </location>
</feature>
<dbReference type="GO" id="GO:0022857">
    <property type="term" value="F:transmembrane transporter activity"/>
    <property type="evidence" value="ECO:0007669"/>
    <property type="project" value="InterPro"/>
</dbReference>
<reference evidence="7 8" key="1">
    <citation type="submission" date="2018-06" db="EMBL/GenBank/DDBJ databases">
        <title>A transcriptomic atlas of mushroom development highlights an independent origin of complex multicellularity.</title>
        <authorList>
            <consortium name="DOE Joint Genome Institute"/>
            <person name="Krizsan K."/>
            <person name="Almasi E."/>
            <person name="Merenyi Z."/>
            <person name="Sahu N."/>
            <person name="Viragh M."/>
            <person name="Koszo T."/>
            <person name="Mondo S."/>
            <person name="Kiss B."/>
            <person name="Balint B."/>
            <person name="Kues U."/>
            <person name="Barry K."/>
            <person name="Hegedus J.C."/>
            <person name="Henrissat B."/>
            <person name="Johnson J."/>
            <person name="Lipzen A."/>
            <person name="Ohm R."/>
            <person name="Nagy I."/>
            <person name="Pangilinan J."/>
            <person name="Yan J."/>
            <person name="Xiong Y."/>
            <person name="Grigoriev I.V."/>
            <person name="Hibbett D.S."/>
            <person name="Nagy L.G."/>
        </authorList>
    </citation>
    <scope>NUCLEOTIDE SEQUENCE [LARGE SCALE GENOMIC DNA]</scope>
    <source>
        <strain evidence="7 8">SZMC22713</strain>
    </source>
</reference>
<comment type="subcellular location">
    <subcellularLocation>
        <location evidence="1">Membrane</location>
        <topology evidence="1">Multi-pass membrane protein</topology>
    </subcellularLocation>
</comment>
<dbReference type="VEuPathDB" id="FungiDB:BD410DRAFT_880516"/>
<name>A0A4Y7PTS2_9AGAM</name>
<evidence type="ECO:0000256" key="4">
    <source>
        <dbReference type="ARBA" id="ARBA00023136"/>
    </source>
</evidence>
<dbReference type="PANTHER" id="PTHR21576">
    <property type="entry name" value="UNCHARACTERIZED NODULIN-LIKE PROTEIN"/>
    <property type="match status" value="1"/>
</dbReference>
<dbReference type="STRING" id="50990.A0A4Y7PTS2"/>
<keyword evidence="3 6" id="KW-1133">Transmembrane helix</keyword>
<feature type="transmembrane region" description="Helical" evidence="6">
    <location>
        <begin position="470"/>
        <end position="490"/>
    </location>
</feature>
<feature type="transmembrane region" description="Helical" evidence="6">
    <location>
        <begin position="575"/>
        <end position="594"/>
    </location>
</feature>
<evidence type="ECO:0000256" key="1">
    <source>
        <dbReference type="ARBA" id="ARBA00004141"/>
    </source>
</evidence>
<dbReference type="PANTHER" id="PTHR21576:SF160">
    <property type="entry name" value="NODULIN-LIKE DOMAIN-CONTAINING PROTEIN"/>
    <property type="match status" value="1"/>
</dbReference>
<feature type="transmembrane region" description="Helical" evidence="6">
    <location>
        <begin position="441"/>
        <end position="458"/>
    </location>
</feature>
<dbReference type="InterPro" id="IPR011701">
    <property type="entry name" value="MFS"/>
</dbReference>
<dbReference type="Proteomes" id="UP000294933">
    <property type="component" value="Unassembled WGS sequence"/>
</dbReference>
<proteinExistence type="predicted"/>
<gene>
    <name evidence="7" type="ORF">BD410DRAFT_880516</name>
</gene>
<dbReference type="OrthoDB" id="410267at2759"/>
<keyword evidence="4 6" id="KW-0472">Membrane</keyword>
<feature type="transmembrane region" description="Helical" evidence="6">
    <location>
        <begin position="20"/>
        <end position="40"/>
    </location>
</feature>
<dbReference type="SUPFAM" id="SSF103473">
    <property type="entry name" value="MFS general substrate transporter"/>
    <property type="match status" value="1"/>
</dbReference>
<accession>A0A4Y7PTS2</accession>
<evidence type="ECO:0000256" key="5">
    <source>
        <dbReference type="SAM" id="MobiDB-lite"/>
    </source>
</evidence>
<organism evidence="7 8">
    <name type="scientific">Rickenella mellea</name>
    <dbReference type="NCBI Taxonomy" id="50990"/>
    <lineage>
        <taxon>Eukaryota</taxon>
        <taxon>Fungi</taxon>
        <taxon>Dikarya</taxon>
        <taxon>Basidiomycota</taxon>
        <taxon>Agaricomycotina</taxon>
        <taxon>Agaricomycetes</taxon>
        <taxon>Hymenochaetales</taxon>
        <taxon>Rickenellaceae</taxon>
        <taxon>Rickenella</taxon>
    </lineage>
</organism>
<protein>
    <submittedName>
        <fullName evidence="7">MFS general substrate transporter</fullName>
    </submittedName>
</protein>
<feature type="transmembrane region" description="Helical" evidence="6">
    <location>
        <begin position="85"/>
        <end position="104"/>
    </location>
</feature>
<feature type="transmembrane region" description="Helical" evidence="6">
    <location>
        <begin position="409"/>
        <end position="429"/>
    </location>
</feature>
<sequence length="623" mass="67278">MGSSGLLQSPAPGLLSAQRLTTLISSLVVSLSSGTNYVTYAPQLGSQLRMTHTQLNIIGLAGNVGVYSSAPLLGKLVDRRGPKPLLAGAFIFLLIGYSGIRHFYDSAAIPPAELHSSRESDESRISTFGFCILVLCSFLTGAGGNGGLTSGMNATAKSFPDQMRASATALVISGFGLSAFFFSTIAHLFFPGDTSALLLLLALGTSFPMIMGFFLVRPIPLPSSSDAHHNHSHLPPAERRMSFADAPSDGFSRTVVGDAMAYEHVAADSHTSLLSNHHHHPDQHHSEQEDDEEEGAEGFTHRDHGSPNQDRTDGSVELATSPPPNARRHRSLSRVAGHRSSSRVIEVMNDISGKALFMCRDFWLLFFVLSFFSGTGLMYINNVGSISQALLAKDKPNYNEKEASKWQNMQVSTISIANCLGRILIGLCADLVKNKLNAPRSFCMTLVSLLFIFSQLFATHVESVSSLWKASALLGLAYGGLFGLFPTLVIEWFGLSHFSENWGYVSISPMFGGNLFSLAFGINLDKHATPSPSTPLPPSLAPPSSSATNVSLFTRAGLPSTQQCLDGRQCYTSSLHMTTFACSLALILSIYAGYRDMKRMRVQLGRSTRGPPDVIWDEDEEEG</sequence>
<feature type="compositionally biased region" description="Basic and acidic residues" evidence="5">
    <location>
        <begin position="299"/>
        <end position="314"/>
    </location>
</feature>
<dbReference type="InterPro" id="IPR036259">
    <property type="entry name" value="MFS_trans_sf"/>
</dbReference>
<evidence type="ECO:0000256" key="6">
    <source>
        <dbReference type="SAM" id="Phobius"/>
    </source>
</evidence>
<evidence type="ECO:0000313" key="8">
    <source>
        <dbReference type="Proteomes" id="UP000294933"/>
    </source>
</evidence>
<evidence type="ECO:0000256" key="3">
    <source>
        <dbReference type="ARBA" id="ARBA00022989"/>
    </source>
</evidence>
<evidence type="ECO:0000313" key="7">
    <source>
        <dbReference type="EMBL" id="TDL18446.1"/>
    </source>
</evidence>
<dbReference type="AlphaFoldDB" id="A0A4Y7PTS2"/>
<dbReference type="Pfam" id="PF07690">
    <property type="entry name" value="MFS_1"/>
    <property type="match status" value="1"/>
</dbReference>
<feature type="transmembrane region" description="Helical" evidence="6">
    <location>
        <begin position="502"/>
        <end position="522"/>
    </location>
</feature>